<name>A0A101TAG5_9ACTN</name>
<reference evidence="4 5" key="1">
    <citation type="submission" date="2015-10" db="EMBL/GenBank/DDBJ databases">
        <title>Draft genome sequence of Streptomyces griseoruber DSM 40281, type strain for the species Streptomyces griseoruber.</title>
        <authorList>
            <person name="Ruckert C."/>
            <person name="Winkler A."/>
            <person name="Kalinowski J."/>
            <person name="Kampfer P."/>
            <person name="Glaeser S."/>
        </authorList>
    </citation>
    <scope>NUCLEOTIDE SEQUENCE [LARGE SCALE GENOMIC DNA]</scope>
    <source>
        <strain evidence="4 5">DSM 40281</strain>
    </source>
</reference>
<dbReference type="RefSeq" id="WP_055637476.1">
    <property type="nucleotide sequence ID" value="NZ_KQ948763.1"/>
</dbReference>
<proteinExistence type="predicted"/>
<protein>
    <submittedName>
        <fullName evidence="4">Sortase</fullName>
    </submittedName>
</protein>
<dbReference type="NCBIfam" id="NF033748">
    <property type="entry name" value="class_F_sortase"/>
    <property type="match status" value="1"/>
</dbReference>
<evidence type="ECO:0000313" key="5">
    <source>
        <dbReference type="Proteomes" id="UP000052982"/>
    </source>
</evidence>
<keyword evidence="3" id="KW-1133">Transmembrane helix</keyword>
<accession>A0A101TAG5</accession>
<dbReference type="STRING" id="1943.AQJ64_02690"/>
<dbReference type="GO" id="GO:0016787">
    <property type="term" value="F:hydrolase activity"/>
    <property type="evidence" value="ECO:0007669"/>
    <property type="project" value="UniProtKB-KW"/>
</dbReference>
<dbReference type="Pfam" id="PF04203">
    <property type="entry name" value="Sortase"/>
    <property type="match status" value="1"/>
</dbReference>
<dbReference type="EMBL" id="LMWW01000003">
    <property type="protein sequence ID" value="KUN88600.1"/>
    <property type="molecule type" value="Genomic_DNA"/>
</dbReference>
<keyword evidence="3" id="KW-0812">Transmembrane</keyword>
<feature type="transmembrane region" description="Helical" evidence="3">
    <location>
        <begin position="20"/>
        <end position="39"/>
    </location>
</feature>
<feature type="compositionally biased region" description="Low complexity" evidence="2">
    <location>
        <begin position="40"/>
        <end position="83"/>
    </location>
</feature>
<gene>
    <name evidence="4" type="ORF">AQJ64_02690</name>
</gene>
<evidence type="ECO:0000256" key="1">
    <source>
        <dbReference type="ARBA" id="ARBA00022801"/>
    </source>
</evidence>
<feature type="region of interest" description="Disordered" evidence="2">
    <location>
        <begin position="40"/>
        <end position="93"/>
    </location>
</feature>
<comment type="caution">
    <text evidence="4">The sequence shown here is derived from an EMBL/GenBank/DDBJ whole genome shotgun (WGS) entry which is preliminary data.</text>
</comment>
<dbReference type="OrthoDB" id="525039at2"/>
<feature type="compositionally biased region" description="Basic residues" evidence="2">
    <location>
        <begin position="84"/>
        <end position="93"/>
    </location>
</feature>
<dbReference type="Gene3D" id="2.40.260.10">
    <property type="entry name" value="Sortase"/>
    <property type="match status" value="1"/>
</dbReference>
<dbReference type="CDD" id="cd05829">
    <property type="entry name" value="Sortase_F"/>
    <property type="match status" value="1"/>
</dbReference>
<keyword evidence="1" id="KW-0378">Hydrolase</keyword>
<keyword evidence="5" id="KW-1185">Reference proteome</keyword>
<sequence>MAVPPPSPADEPDGQESRSTLTVLCAVALLILAVSLIGGNDASSSGSSSVPPQARQAPQVPGTSPSSAPPRSSAPAAAGAGRPVGRHLPRSRPVRLRIPRISVDAPFTDLSLNAEGQLQAPPPNDTNLVGWHAAGPSPGETGTAIIAGHVDTKTSAAVFVGLQYLKKGDVFDVVRADRSVAHFEVDDTETFAKDDFPSERVYADTPRAEARLITCAGTYDHSAKDYEDNLVVFAHLR</sequence>
<dbReference type="Proteomes" id="UP000052982">
    <property type="component" value="Unassembled WGS sequence"/>
</dbReference>
<dbReference type="InterPro" id="IPR042001">
    <property type="entry name" value="Sortase_F"/>
</dbReference>
<evidence type="ECO:0000256" key="2">
    <source>
        <dbReference type="SAM" id="MobiDB-lite"/>
    </source>
</evidence>
<evidence type="ECO:0000256" key="3">
    <source>
        <dbReference type="SAM" id="Phobius"/>
    </source>
</evidence>
<evidence type="ECO:0000313" key="4">
    <source>
        <dbReference type="EMBL" id="KUN88600.1"/>
    </source>
</evidence>
<organism evidence="4 5">
    <name type="scientific">Streptomyces griseoruber</name>
    <dbReference type="NCBI Taxonomy" id="1943"/>
    <lineage>
        <taxon>Bacteria</taxon>
        <taxon>Bacillati</taxon>
        <taxon>Actinomycetota</taxon>
        <taxon>Actinomycetes</taxon>
        <taxon>Kitasatosporales</taxon>
        <taxon>Streptomycetaceae</taxon>
        <taxon>Streptomyces</taxon>
    </lineage>
</organism>
<dbReference type="InterPro" id="IPR023365">
    <property type="entry name" value="Sortase_dom-sf"/>
</dbReference>
<dbReference type="AlphaFoldDB" id="A0A101TAG5"/>
<dbReference type="SUPFAM" id="SSF63817">
    <property type="entry name" value="Sortase"/>
    <property type="match status" value="1"/>
</dbReference>
<keyword evidence="3" id="KW-0472">Membrane</keyword>
<dbReference type="InterPro" id="IPR005754">
    <property type="entry name" value="Sortase"/>
</dbReference>